<organism evidence="2 3">
    <name type="scientific">Methylorubrum suomiense</name>
    <dbReference type="NCBI Taxonomy" id="144191"/>
    <lineage>
        <taxon>Bacteria</taxon>
        <taxon>Pseudomonadati</taxon>
        <taxon>Pseudomonadota</taxon>
        <taxon>Alphaproteobacteria</taxon>
        <taxon>Hyphomicrobiales</taxon>
        <taxon>Methylobacteriaceae</taxon>
        <taxon>Methylorubrum</taxon>
    </lineage>
</organism>
<evidence type="ECO:0000259" key="1">
    <source>
        <dbReference type="Pfam" id="PF00535"/>
    </source>
</evidence>
<reference evidence="2" key="2">
    <citation type="submission" date="2021-08" db="EMBL/GenBank/DDBJ databases">
        <authorList>
            <person name="Tani A."/>
            <person name="Ola A."/>
            <person name="Ogura Y."/>
            <person name="Katsura K."/>
            <person name="Hayashi T."/>
        </authorList>
    </citation>
    <scope>NUCLEOTIDE SEQUENCE</scope>
    <source>
        <strain evidence="2">DSM 14458</strain>
    </source>
</reference>
<proteinExistence type="predicted"/>
<dbReference type="Proteomes" id="UP001055093">
    <property type="component" value="Unassembled WGS sequence"/>
</dbReference>
<dbReference type="CDD" id="cd04186">
    <property type="entry name" value="GT_2_like_c"/>
    <property type="match status" value="1"/>
</dbReference>
<accession>A0ABQ4V2V5</accession>
<dbReference type="PANTHER" id="PTHR43179">
    <property type="entry name" value="RHAMNOSYLTRANSFERASE WBBL"/>
    <property type="match status" value="1"/>
</dbReference>
<dbReference type="Gene3D" id="3.90.550.10">
    <property type="entry name" value="Spore Coat Polysaccharide Biosynthesis Protein SpsA, Chain A"/>
    <property type="match status" value="1"/>
</dbReference>
<dbReference type="EMBL" id="BPRE01000023">
    <property type="protein sequence ID" value="GJE78379.1"/>
    <property type="molecule type" value="Genomic_DNA"/>
</dbReference>
<dbReference type="InterPro" id="IPR029044">
    <property type="entry name" value="Nucleotide-diphossugar_trans"/>
</dbReference>
<evidence type="ECO:0000313" key="3">
    <source>
        <dbReference type="Proteomes" id="UP001055093"/>
    </source>
</evidence>
<sequence>MTATDDPLFDRRLVLPPEVTGGWIVLRYALPVRARPQRPLLRLRRWGGRIDRFVLPGPVLGTAHWLGYLPADCAAIEIAGGPGFALERVGARSSANVFAECFRKYPLRALGGLRALVRGDERRWRDTLRGACATAPLADYDRWHRTRGAVPSPETPAPAIRIRLVLVAEGAEIAAVTDTLAALKAQSHTNWSLHLAGGQVWVDPAAADPRIHRAAWSPDATALSLCGGADLFGLLRPGDRLAPEALAHLAAAFQETKPDLIYADEEVGLVAPTPRLKPDWSPDFARVTGYLGVPTLLARAFLAELPVEPVGAPETIAITLDLAACRAAAVVHLPRILCRRIAIPDDTAARAAYLEAQLRAAGEPARAILRDGTLDLHRNRPVPAPLVSIVIPSRDRPDLIARVTADVLDRTDYPAIDLVIVDNGSTDPAVLALYDRLLADPRVRIEAFPQPFNFAAMVNQGVEAARGEILVLLNNDVAVLHPDWLDAMVAQAVRPEVGAVGAKLLYEDGRLQHAGVVVGLGGEAGHILRRRPAETAGHLGRMWVAHEVSAVTAACLAVSRDKYRAVGGFDAVAFAVDFNDVDFCLRLGAAGWKTVWTPRAVLSHLESVSRGRPTGAARARFEREAAVFAERWREVIRHDPFYHPALSLTTFGEDLE</sequence>
<protein>
    <recommendedName>
        <fullName evidence="1">Glycosyltransferase 2-like domain-containing protein</fullName>
    </recommendedName>
</protein>
<gene>
    <name evidence="2" type="ORF">BGCPKDLD_4994</name>
</gene>
<dbReference type="SUPFAM" id="SSF53448">
    <property type="entry name" value="Nucleotide-diphospho-sugar transferases"/>
    <property type="match status" value="1"/>
</dbReference>
<dbReference type="InterPro" id="IPR001173">
    <property type="entry name" value="Glyco_trans_2-like"/>
</dbReference>
<dbReference type="PANTHER" id="PTHR43179:SF7">
    <property type="entry name" value="RHAMNOSYLTRANSFERASE WBBL"/>
    <property type="match status" value="1"/>
</dbReference>
<comment type="caution">
    <text evidence="2">The sequence shown here is derived from an EMBL/GenBank/DDBJ whole genome shotgun (WGS) entry which is preliminary data.</text>
</comment>
<reference evidence="2" key="1">
    <citation type="journal article" date="2021" name="Front. Microbiol.">
        <title>Comprehensive Comparative Genomics and Phenotyping of Methylobacterium Species.</title>
        <authorList>
            <person name="Alessa O."/>
            <person name="Ogura Y."/>
            <person name="Fujitani Y."/>
            <person name="Takami H."/>
            <person name="Hayashi T."/>
            <person name="Sahin N."/>
            <person name="Tani A."/>
        </authorList>
    </citation>
    <scope>NUCLEOTIDE SEQUENCE</scope>
    <source>
        <strain evidence="2">DSM 14458</strain>
    </source>
</reference>
<dbReference type="Pfam" id="PF00535">
    <property type="entry name" value="Glycos_transf_2"/>
    <property type="match status" value="1"/>
</dbReference>
<evidence type="ECO:0000313" key="2">
    <source>
        <dbReference type="EMBL" id="GJE78379.1"/>
    </source>
</evidence>
<dbReference type="RefSeq" id="WP_238308793.1">
    <property type="nucleotide sequence ID" value="NZ_BPRE01000023.1"/>
</dbReference>
<feature type="domain" description="Glycosyltransferase 2-like" evidence="1">
    <location>
        <begin position="388"/>
        <end position="507"/>
    </location>
</feature>
<name>A0ABQ4V2V5_9HYPH</name>
<keyword evidence="3" id="KW-1185">Reference proteome</keyword>